<dbReference type="CDD" id="cd17720">
    <property type="entry name" value="BRCT_Bard1_rpt2"/>
    <property type="match status" value="1"/>
</dbReference>
<keyword evidence="7" id="KW-0234">DNA repair</keyword>
<dbReference type="AlphaFoldDB" id="A0A8H4F1N8"/>
<dbReference type="EMBL" id="JAAECE010000004">
    <property type="protein sequence ID" value="KAF1802862.1"/>
    <property type="molecule type" value="Genomic_DNA"/>
</dbReference>
<sequence length="449" mass="50848">ICSKCIQEALAKDPACPKCQKPADIKNLAADARLDNVIAYVDMLKNELLTHPLTPLTLSLRQQRPQMTSHSDNTAGETAEEYQLEETSSDIIPSAEEIEESFSRKRKLAGTEDTQTTVNEEDDFEGEFNDSLLESATQEAKRFKPSESTDMWQCSNCQFENRVHMQTCAFCRFFRNHNAIILLPLAEASQEPLAASTAAPPAAPKEPYKMTVAGDEQDAPMDGTFTVPKTRQRASSTSRKEVHIIYTGLTAADEKKLDKIKEEADLTLKIVIHYQMRDFADVTHVITSVDKKHLCKRTLKYLQGVLKGKWIVDPQWVIDSTKSKKWQAEDKYEVQGDHLTGKTHAPKLARQSQQEEPLFHDMKFYLFGDFTGKHNKNDLLILCKAGGAKILNRKPPGHAARSKQALDPQEPIVIYCADQQKKKKPVWLNQCQVRDPQWIIDCISKYKVE</sequence>
<reference evidence="11 12" key="1">
    <citation type="submission" date="2019-09" db="EMBL/GenBank/DDBJ databases">
        <authorList>
            <consortium name="DOE Joint Genome Institute"/>
            <person name="Mondo S.J."/>
            <person name="Navarro-Mendoza M.I."/>
            <person name="Perez-Arques C."/>
            <person name="Panchal S."/>
            <person name="Nicolas F.E."/>
            <person name="Ganguly P."/>
            <person name="Pangilinan J."/>
            <person name="Grigoriev I."/>
            <person name="Heitman J."/>
            <person name="Sanya K."/>
            <person name="Garre V."/>
        </authorList>
    </citation>
    <scope>NUCLEOTIDE SEQUENCE [LARGE SCALE GENOMIC DNA]</scope>
    <source>
        <strain evidence="11 12">MU402</strain>
    </source>
</reference>
<dbReference type="InterPro" id="IPR001357">
    <property type="entry name" value="BRCT_dom"/>
</dbReference>
<dbReference type="PANTHER" id="PTHR13763:SF0">
    <property type="entry name" value="BREAST CANCER TYPE 1 SUSCEPTIBILITY PROTEIN"/>
    <property type="match status" value="1"/>
</dbReference>
<dbReference type="PANTHER" id="PTHR13763">
    <property type="entry name" value="BREAST CANCER TYPE 1 SUSCEPTIBILITY PROTEIN BRCA1"/>
    <property type="match status" value="1"/>
</dbReference>
<evidence type="ECO:0000259" key="10">
    <source>
        <dbReference type="PROSITE" id="PS50172"/>
    </source>
</evidence>
<comment type="subcellular location">
    <subcellularLocation>
        <location evidence="1">Nucleus</location>
    </subcellularLocation>
</comment>
<feature type="domain" description="BRCT" evidence="10">
    <location>
        <begin position="354"/>
        <end position="449"/>
    </location>
</feature>
<feature type="domain" description="BRCT" evidence="10">
    <location>
        <begin position="281"/>
        <end position="334"/>
    </location>
</feature>
<evidence type="ECO:0000256" key="1">
    <source>
        <dbReference type="ARBA" id="ARBA00004123"/>
    </source>
</evidence>
<feature type="compositionally biased region" description="Polar residues" evidence="9">
    <location>
        <begin position="61"/>
        <end position="76"/>
    </location>
</feature>
<evidence type="ECO:0000256" key="2">
    <source>
        <dbReference type="ARBA" id="ARBA00022723"/>
    </source>
</evidence>
<gene>
    <name evidence="11" type="ORF">FB192DRAFT_1282252</name>
</gene>
<keyword evidence="8" id="KW-0539">Nucleus</keyword>
<dbReference type="GO" id="GO:0045944">
    <property type="term" value="P:positive regulation of transcription by RNA polymerase II"/>
    <property type="evidence" value="ECO:0007669"/>
    <property type="project" value="TreeGrafter"/>
</dbReference>
<keyword evidence="6" id="KW-0862">Zinc</keyword>
<evidence type="ECO:0000256" key="8">
    <source>
        <dbReference type="ARBA" id="ARBA00023242"/>
    </source>
</evidence>
<dbReference type="InterPro" id="IPR031099">
    <property type="entry name" value="BRCA1-associated"/>
</dbReference>
<evidence type="ECO:0000256" key="4">
    <source>
        <dbReference type="ARBA" id="ARBA00022763"/>
    </source>
</evidence>
<feature type="region of interest" description="Disordered" evidence="9">
    <location>
        <begin position="61"/>
        <end position="124"/>
    </location>
</feature>
<evidence type="ECO:0000256" key="3">
    <source>
        <dbReference type="ARBA" id="ARBA00022737"/>
    </source>
</evidence>
<dbReference type="InterPro" id="IPR036420">
    <property type="entry name" value="BRCT_dom_sf"/>
</dbReference>
<evidence type="ECO:0000313" key="11">
    <source>
        <dbReference type="EMBL" id="KAF1802862.1"/>
    </source>
</evidence>
<feature type="non-terminal residue" evidence="11">
    <location>
        <position position="1"/>
    </location>
</feature>
<dbReference type="Pfam" id="PF16589">
    <property type="entry name" value="BRCT_2"/>
    <property type="match status" value="1"/>
</dbReference>
<evidence type="ECO:0000256" key="5">
    <source>
        <dbReference type="ARBA" id="ARBA00022771"/>
    </source>
</evidence>
<keyword evidence="2" id="KW-0479">Metal-binding</keyword>
<dbReference type="InterPro" id="IPR001876">
    <property type="entry name" value="Znf_RanBP2"/>
</dbReference>
<dbReference type="GO" id="GO:0005634">
    <property type="term" value="C:nucleus"/>
    <property type="evidence" value="ECO:0007669"/>
    <property type="project" value="UniProtKB-SubCell"/>
</dbReference>
<keyword evidence="3" id="KW-0677">Repeat</keyword>
<evidence type="ECO:0000313" key="12">
    <source>
        <dbReference type="Proteomes" id="UP000469890"/>
    </source>
</evidence>
<dbReference type="SMART" id="SM00292">
    <property type="entry name" value="BRCT"/>
    <property type="match status" value="2"/>
</dbReference>
<dbReference type="PROSITE" id="PS01358">
    <property type="entry name" value="ZF_RANBP2_1"/>
    <property type="match status" value="1"/>
</dbReference>
<name>A0A8H4F1N8_MUCCL</name>
<dbReference type="Gene3D" id="3.40.50.10190">
    <property type="entry name" value="BRCT domain"/>
    <property type="match status" value="2"/>
</dbReference>
<evidence type="ECO:0000256" key="6">
    <source>
        <dbReference type="ARBA" id="ARBA00022833"/>
    </source>
</evidence>
<organism evidence="11 12">
    <name type="scientific">Mucor circinelloides f. lusitanicus</name>
    <name type="common">Mucor racemosus var. lusitanicus</name>
    <dbReference type="NCBI Taxonomy" id="29924"/>
    <lineage>
        <taxon>Eukaryota</taxon>
        <taxon>Fungi</taxon>
        <taxon>Fungi incertae sedis</taxon>
        <taxon>Mucoromycota</taxon>
        <taxon>Mucoromycotina</taxon>
        <taxon>Mucoromycetes</taxon>
        <taxon>Mucorales</taxon>
        <taxon>Mucorineae</taxon>
        <taxon>Mucoraceae</taxon>
        <taxon>Mucor</taxon>
    </lineage>
</organism>
<dbReference type="GO" id="GO:0004842">
    <property type="term" value="F:ubiquitin-protein transferase activity"/>
    <property type="evidence" value="ECO:0007669"/>
    <property type="project" value="TreeGrafter"/>
</dbReference>
<dbReference type="SUPFAM" id="SSF52113">
    <property type="entry name" value="BRCT domain"/>
    <property type="match status" value="2"/>
</dbReference>
<dbReference type="GO" id="GO:0008270">
    <property type="term" value="F:zinc ion binding"/>
    <property type="evidence" value="ECO:0007669"/>
    <property type="project" value="UniProtKB-KW"/>
</dbReference>
<dbReference type="Proteomes" id="UP000469890">
    <property type="component" value="Unassembled WGS sequence"/>
</dbReference>
<dbReference type="GO" id="GO:0000724">
    <property type="term" value="P:double-strand break repair via homologous recombination"/>
    <property type="evidence" value="ECO:0007669"/>
    <property type="project" value="TreeGrafter"/>
</dbReference>
<evidence type="ECO:0000256" key="7">
    <source>
        <dbReference type="ARBA" id="ARBA00023204"/>
    </source>
</evidence>
<keyword evidence="4" id="KW-0227">DNA damage</keyword>
<evidence type="ECO:0000256" key="9">
    <source>
        <dbReference type="SAM" id="MobiDB-lite"/>
    </source>
</evidence>
<dbReference type="Pfam" id="PF00533">
    <property type="entry name" value="BRCT"/>
    <property type="match status" value="1"/>
</dbReference>
<dbReference type="PROSITE" id="PS50172">
    <property type="entry name" value="BRCT"/>
    <property type="match status" value="2"/>
</dbReference>
<comment type="caution">
    <text evidence="11">The sequence shown here is derived from an EMBL/GenBank/DDBJ whole genome shotgun (WGS) entry which is preliminary data.</text>
</comment>
<protein>
    <recommendedName>
        <fullName evidence="10">BRCT domain-containing protein</fullName>
    </recommendedName>
</protein>
<feature type="compositionally biased region" description="Acidic residues" evidence="9">
    <location>
        <begin position="78"/>
        <end position="88"/>
    </location>
</feature>
<proteinExistence type="predicted"/>
<accession>A0A8H4F1N8</accession>
<keyword evidence="5" id="KW-0863">Zinc-finger</keyword>